<reference evidence="2" key="2">
    <citation type="submission" date="2016-06" db="EMBL/GenBank/DDBJ databases">
        <title>The genome of a short-lived fish provides insights into sex chromosome evolution and the genetic control of aging.</title>
        <authorList>
            <person name="Reichwald K."/>
            <person name="Felder M."/>
            <person name="Petzold A."/>
            <person name="Koch P."/>
            <person name="Groth M."/>
            <person name="Platzer M."/>
        </authorList>
    </citation>
    <scope>NUCLEOTIDE SEQUENCE</scope>
    <source>
        <tissue evidence="2">Brain</tissue>
    </source>
</reference>
<sequence length="72" mass="8346">PLVRGRLFPLHLHFAAMPARESFAQLQNWHVMLAFSTILINALFVLSLQAKKRVWQVTCKSATLHPRHLRCQ</sequence>
<dbReference type="AlphaFoldDB" id="A0A1A8M1A8"/>
<feature type="non-terminal residue" evidence="2">
    <location>
        <position position="1"/>
    </location>
</feature>
<reference evidence="2" key="1">
    <citation type="submission" date="2016-05" db="EMBL/GenBank/DDBJ databases">
        <authorList>
            <person name="Lavstsen T."/>
            <person name="Jespersen J.S."/>
        </authorList>
    </citation>
    <scope>NUCLEOTIDE SEQUENCE</scope>
    <source>
        <tissue evidence="2">Brain</tissue>
    </source>
</reference>
<proteinExistence type="predicted"/>
<accession>A0A1A8M1A8</accession>
<feature type="transmembrane region" description="Helical" evidence="1">
    <location>
        <begin position="29"/>
        <end position="48"/>
    </location>
</feature>
<keyword evidence="1" id="KW-0472">Membrane</keyword>
<gene>
    <name evidence="2" type="primary">ZNF219</name>
</gene>
<evidence type="ECO:0000313" key="2">
    <source>
        <dbReference type="EMBL" id="SBR50316.1"/>
    </source>
</evidence>
<evidence type="ECO:0000256" key="1">
    <source>
        <dbReference type="SAM" id="Phobius"/>
    </source>
</evidence>
<dbReference type="EMBL" id="HAEF01010403">
    <property type="protein sequence ID" value="SBR50316.1"/>
    <property type="molecule type" value="Transcribed_RNA"/>
</dbReference>
<protein>
    <submittedName>
        <fullName evidence="2">Zinc finger protein 219</fullName>
    </submittedName>
</protein>
<feature type="non-terminal residue" evidence="2">
    <location>
        <position position="72"/>
    </location>
</feature>
<keyword evidence="1" id="KW-1133">Transmembrane helix</keyword>
<name>A0A1A8M1A8_9TELE</name>
<keyword evidence="1" id="KW-0812">Transmembrane</keyword>
<organism evidence="2">
    <name type="scientific">Nothobranchius pienaari</name>
    <dbReference type="NCBI Taxonomy" id="704102"/>
    <lineage>
        <taxon>Eukaryota</taxon>
        <taxon>Metazoa</taxon>
        <taxon>Chordata</taxon>
        <taxon>Craniata</taxon>
        <taxon>Vertebrata</taxon>
        <taxon>Euteleostomi</taxon>
        <taxon>Actinopterygii</taxon>
        <taxon>Neopterygii</taxon>
        <taxon>Teleostei</taxon>
        <taxon>Neoteleostei</taxon>
        <taxon>Acanthomorphata</taxon>
        <taxon>Ovalentaria</taxon>
        <taxon>Atherinomorphae</taxon>
        <taxon>Cyprinodontiformes</taxon>
        <taxon>Nothobranchiidae</taxon>
        <taxon>Nothobranchius</taxon>
    </lineage>
</organism>